<dbReference type="InterPro" id="IPR000412">
    <property type="entry name" value="ABC_2_transport"/>
</dbReference>
<feature type="transmembrane region" description="Helical" evidence="6">
    <location>
        <begin position="61"/>
        <end position="79"/>
    </location>
</feature>
<feature type="transmembrane region" description="Helical" evidence="6">
    <location>
        <begin position="139"/>
        <end position="160"/>
    </location>
</feature>
<feature type="transmembrane region" description="Helical" evidence="6">
    <location>
        <begin position="21"/>
        <end position="41"/>
    </location>
</feature>
<protein>
    <submittedName>
        <fullName evidence="8">ABC transporter permease</fullName>
    </submittedName>
</protein>
<proteinExistence type="predicted"/>
<comment type="subcellular location">
    <subcellularLocation>
        <location evidence="1">Membrane</location>
        <topology evidence="1">Multi-pass membrane protein</topology>
    </subcellularLocation>
</comment>
<evidence type="ECO:0000259" key="7">
    <source>
        <dbReference type="Pfam" id="PF01061"/>
    </source>
</evidence>
<dbReference type="Proteomes" id="UP000037247">
    <property type="component" value="Unassembled WGS sequence"/>
</dbReference>
<evidence type="ECO:0000256" key="6">
    <source>
        <dbReference type="SAM" id="Phobius"/>
    </source>
</evidence>
<evidence type="ECO:0000256" key="5">
    <source>
        <dbReference type="ARBA" id="ARBA00023251"/>
    </source>
</evidence>
<keyword evidence="3 6" id="KW-1133">Transmembrane helix</keyword>
<evidence type="ECO:0000313" key="8">
    <source>
        <dbReference type="EMBL" id="KNA90354.1"/>
    </source>
</evidence>
<dbReference type="Pfam" id="PF01061">
    <property type="entry name" value="ABC2_membrane"/>
    <property type="match status" value="1"/>
</dbReference>
<dbReference type="InterPro" id="IPR052902">
    <property type="entry name" value="ABC-2_transporter"/>
</dbReference>
<dbReference type="PANTHER" id="PTHR43027:SF2">
    <property type="entry name" value="TRANSPORT PERMEASE PROTEIN"/>
    <property type="match status" value="1"/>
</dbReference>
<keyword evidence="9" id="KW-1185">Reference proteome</keyword>
<dbReference type="PANTHER" id="PTHR43027">
    <property type="entry name" value="DOXORUBICIN RESISTANCE ABC TRANSPORTER PERMEASE PROTEIN DRRC-RELATED"/>
    <property type="match status" value="1"/>
</dbReference>
<gene>
    <name evidence="8" type="ORF">ABW18_15730</name>
</gene>
<accession>A0ABR5I9S5</accession>
<dbReference type="PRINTS" id="PR00164">
    <property type="entry name" value="ABC2TRNSPORT"/>
</dbReference>
<feature type="domain" description="ABC-2 type transporter transmembrane" evidence="7">
    <location>
        <begin position="5"/>
        <end position="211"/>
    </location>
</feature>
<keyword evidence="5" id="KW-0046">Antibiotic resistance</keyword>
<reference evidence="8 9" key="1">
    <citation type="submission" date="2015-05" db="EMBL/GenBank/DDBJ databases">
        <title>Draft genome sequence of the bacterium Gordonia jacobaea a new member of the Gordonia genus.</title>
        <authorList>
            <person name="Jimenez-Galisteo G."/>
            <person name="Dominguez A."/>
            <person name="Munoz E."/>
            <person name="Vinas M."/>
        </authorList>
    </citation>
    <scope>NUCLEOTIDE SEQUENCE [LARGE SCALE GENOMIC DNA]</scope>
    <source>
        <strain evidence="9">mv1</strain>
    </source>
</reference>
<dbReference type="PIRSF" id="PIRSF006648">
    <property type="entry name" value="DrrB"/>
    <property type="match status" value="1"/>
</dbReference>
<feature type="transmembrane region" description="Helical" evidence="6">
    <location>
        <begin position="100"/>
        <end position="127"/>
    </location>
</feature>
<evidence type="ECO:0000313" key="9">
    <source>
        <dbReference type="Proteomes" id="UP000037247"/>
    </source>
</evidence>
<evidence type="ECO:0000256" key="1">
    <source>
        <dbReference type="ARBA" id="ARBA00004141"/>
    </source>
</evidence>
<dbReference type="InterPro" id="IPR013525">
    <property type="entry name" value="ABC2_TM"/>
</dbReference>
<evidence type="ECO:0000256" key="2">
    <source>
        <dbReference type="ARBA" id="ARBA00022692"/>
    </source>
</evidence>
<keyword evidence="2 6" id="KW-0812">Transmembrane</keyword>
<evidence type="ECO:0000256" key="4">
    <source>
        <dbReference type="ARBA" id="ARBA00023136"/>
    </source>
</evidence>
<evidence type="ECO:0000256" key="3">
    <source>
        <dbReference type="ARBA" id="ARBA00022989"/>
    </source>
</evidence>
<comment type="caution">
    <text evidence="8">The sequence shown here is derived from an EMBL/GenBank/DDBJ whole genome shotgun (WGS) entry which is preliminary data.</text>
</comment>
<dbReference type="EMBL" id="LDTZ01000019">
    <property type="protein sequence ID" value="KNA90354.1"/>
    <property type="molecule type" value="Genomic_DNA"/>
</dbReference>
<organism evidence="8 9">
    <name type="scientific">Gordonia jacobaea</name>
    <dbReference type="NCBI Taxonomy" id="122202"/>
    <lineage>
        <taxon>Bacteria</taxon>
        <taxon>Bacillati</taxon>
        <taxon>Actinomycetota</taxon>
        <taxon>Actinomycetes</taxon>
        <taxon>Mycobacteriales</taxon>
        <taxon>Gordoniaceae</taxon>
        <taxon>Gordonia</taxon>
    </lineage>
</organism>
<dbReference type="RefSeq" id="WP_049699926.1">
    <property type="nucleotide sequence ID" value="NZ_LDTZ01000019.1"/>
</dbReference>
<name>A0ABR5I9S5_9ACTN</name>
<sequence>MSATTVMIGSEAKLLARNPGVVIWTVILPVAASIIIASIPAARQPLDEFGGLSVFQVYQPILVLFVVALLAVQALPDVLTRYREMGILKRLRTTPASPSLLLIAQFVLTSAVSIMCLALIVVVPGIISGQWPQHPVGFIVSYVLTGWAFLGLGMVIASLFRNAKVAAGFGSLVFFVLMFFAGLWVPRATMPGWLHVTSNLTPSGAGTQALVDTATTGWPAIGYFGTLLVWGAVTTAIAVRTFKWE</sequence>
<feature type="transmembrane region" description="Helical" evidence="6">
    <location>
        <begin position="167"/>
        <end position="185"/>
    </location>
</feature>
<feature type="transmembrane region" description="Helical" evidence="6">
    <location>
        <begin position="220"/>
        <end position="239"/>
    </location>
</feature>
<keyword evidence="4 6" id="KW-0472">Membrane</keyword>